<feature type="region of interest" description="Disordered" evidence="1">
    <location>
        <begin position="335"/>
        <end position="397"/>
    </location>
</feature>
<feature type="region of interest" description="Disordered" evidence="1">
    <location>
        <begin position="1"/>
        <end position="101"/>
    </location>
</feature>
<dbReference type="Proteomes" id="UP001140510">
    <property type="component" value="Unassembled WGS sequence"/>
</dbReference>
<gene>
    <name evidence="2" type="ORF">N0V91_007596</name>
</gene>
<comment type="caution">
    <text evidence="2">The sequence shown here is derived from an EMBL/GenBank/DDBJ whole genome shotgun (WGS) entry which is preliminary data.</text>
</comment>
<evidence type="ECO:0000313" key="2">
    <source>
        <dbReference type="EMBL" id="KAJ4401942.1"/>
    </source>
</evidence>
<dbReference type="AlphaFoldDB" id="A0A9W8ZB72"/>
<evidence type="ECO:0000256" key="1">
    <source>
        <dbReference type="SAM" id="MobiDB-lite"/>
    </source>
</evidence>
<keyword evidence="3" id="KW-1185">Reference proteome</keyword>
<organism evidence="2 3">
    <name type="scientific">Didymella pomorum</name>
    <dbReference type="NCBI Taxonomy" id="749634"/>
    <lineage>
        <taxon>Eukaryota</taxon>
        <taxon>Fungi</taxon>
        <taxon>Dikarya</taxon>
        <taxon>Ascomycota</taxon>
        <taxon>Pezizomycotina</taxon>
        <taxon>Dothideomycetes</taxon>
        <taxon>Pleosporomycetidae</taxon>
        <taxon>Pleosporales</taxon>
        <taxon>Pleosporineae</taxon>
        <taxon>Didymellaceae</taxon>
        <taxon>Didymella</taxon>
    </lineage>
</organism>
<accession>A0A9W8ZB72</accession>
<protein>
    <submittedName>
        <fullName evidence="2">Uncharacterized protein</fullName>
    </submittedName>
</protein>
<feature type="compositionally biased region" description="Low complexity" evidence="1">
    <location>
        <begin position="1"/>
        <end position="18"/>
    </location>
</feature>
<feature type="region of interest" description="Disordered" evidence="1">
    <location>
        <begin position="121"/>
        <end position="187"/>
    </location>
</feature>
<name>A0A9W8ZB72_9PLEO</name>
<evidence type="ECO:0000313" key="3">
    <source>
        <dbReference type="Proteomes" id="UP001140510"/>
    </source>
</evidence>
<feature type="compositionally biased region" description="Low complexity" evidence="1">
    <location>
        <begin position="42"/>
        <end position="58"/>
    </location>
</feature>
<reference evidence="2" key="1">
    <citation type="submission" date="2022-10" db="EMBL/GenBank/DDBJ databases">
        <title>Tapping the CABI collections for fungal endophytes: first genome assemblies for Collariella, Neodidymelliopsis, Ascochyta clinopodiicola, Didymella pomorum, Didymosphaeria variabile, Neocosmospora piperis and Neocucurbitaria cava.</title>
        <authorList>
            <person name="Hill R."/>
        </authorList>
    </citation>
    <scope>NUCLEOTIDE SEQUENCE</scope>
    <source>
        <strain evidence="2">IMI 355091</strain>
    </source>
</reference>
<dbReference type="EMBL" id="JAPEVA010000067">
    <property type="protein sequence ID" value="KAJ4401942.1"/>
    <property type="molecule type" value="Genomic_DNA"/>
</dbReference>
<dbReference type="OrthoDB" id="422086at2759"/>
<feature type="compositionally biased region" description="Polar residues" evidence="1">
    <location>
        <begin position="342"/>
        <end position="363"/>
    </location>
</feature>
<feature type="compositionally biased region" description="Polar residues" evidence="1">
    <location>
        <begin position="162"/>
        <end position="187"/>
    </location>
</feature>
<proteinExistence type="predicted"/>
<sequence>MPTRAAAPLPTSTPSPATGIAASRFSPEENEPLRVAQPPVKSLPSSSGTSAPSPTPGLEVSRFAPKKNEPQAASQLEVKPVPLPSAATFPPSKIEIPSQTLDAESSLDDMFARLSSATLTVPSKPADVPSPIGPDKSKFSFGDPAVDNTATADPFRPALPKAQSQGRSALTPSASEPRQVNVTPTQALSEAKRNPIVSLEEVSRDELEAAYLQKAAAYLETLPTSPGDISHSIKGVAKKLRTTYIPIHDNFRSEEAEKLRARIMLAVRNAVNQKIKLGSEPLTTDIVKKILLDCEGDFLQLCTALFKSGHIALSDLKHVTEICQMVLDVLPKPDAPPAETSARASTVTNNSPFATLTTSSNGSRIVPASDKKTEAATNDRAQGDPLAGTKAWPSQEKREHGAIHRACVLKGVGGVKALNELQALVWGGRLESIQMPGASSEHAIVKFLTPEACQTYLDATQNGIEVPGAEKRTVIFVDKQPGPNSINDVIQNCIDGDASRCVRATGADDDWSDGALFKLARGKQSIPRDVDRIKQGKTARGHHFIEFRFGNIYHALNFRRHLIDDEEWEHCSIGYAKDPCELAHGVHYNDDNEEGASFFA</sequence>